<protein>
    <recommendedName>
        <fullName evidence="6">Immunoglobulin domain-containing protein</fullName>
    </recommendedName>
</protein>
<dbReference type="GO" id="GO:0004888">
    <property type="term" value="F:transmembrane signaling receptor activity"/>
    <property type="evidence" value="ECO:0007669"/>
    <property type="project" value="TreeGrafter"/>
</dbReference>
<evidence type="ECO:0000256" key="1">
    <source>
        <dbReference type="ARBA" id="ARBA00004370"/>
    </source>
</evidence>
<organism evidence="7 8">
    <name type="scientific">Cirrhinus molitorella</name>
    <name type="common">mud carp</name>
    <dbReference type="NCBI Taxonomy" id="172907"/>
    <lineage>
        <taxon>Eukaryota</taxon>
        <taxon>Metazoa</taxon>
        <taxon>Chordata</taxon>
        <taxon>Craniata</taxon>
        <taxon>Vertebrata</taxon>
        <taxon>Euteleostomi</taxon>
        <taxon>Actinopterygii</taxon>
        <taxon>Neopterygii</taxon>
        <taxon>Teleostei</taxon>
        <taxon>Ostariophysi</taxon>
        <taxon>Cypriniformes</taxon>
        <taxon>Cyprinidae</taxon>
        <taxon>Labeoninae</taxon>
        <taxon>Labeonini</taxon>
        <taxon>Cirrhinus</taxon>
    </lineage>
</organism>
<dbReference type="Gene3D" id="2.60.40.10">
    <property type="entry name" value="Immunoglobulins"/>
    <property type="match status" value="2"/>
</dbReference>
<dbReference type="InterPro" id="IPR036179">
    <property type="entry name" value="Ig-like_dom_sf"/>
</dbReference>
<feature type="domain" description="Immunoglobulin" evidence="6">
    <location>
        <begin position="20"/>
        <end position="120"/>
    </location>
</feature>
<keyword evidence="8" id="KW-1185">Reference proteome</keyword>
<dbReference type="SUPFAM" id="SSF48726">
    <property type="entry name" value="Immunoglobulin"/>
    <property type="match status" value="2"/>
</dbReference>
<dbReference type="InterPro" id="IPR050671">
    <property type="entry name" value="CD300_family_receptors"/>
</dbReference>
<dbReference type="Proteomes" id="UP001187343">
    <property type="component" value="Unassembled WGS sequence"/>
</dbReference>
<evidence type="ECO:0000313" key="7">
    <source>
        <dbReference type="EMBL" id="KAK2909440.1"/>
    </source>
</evidence>
<dbReference type="CDD" id="cd05716">
    <property type="entry name" value="IgV_pIgR_like"/>
    <property type="match status" value="1"/>
</dbReference>
<feature type="region of interest" description="Disordered" evidence="4">
    <location>
        <begin position="212"/>
        <end position="237"/>
    </location>
</feature>
<dbReference type="Pfam" id="PF07686">
    <property type="entry name" value="V-set"/>
    <property type="match status" value="2"/>
</dbReference>
<dbReference type="AlphaFoldDB" id="A0AA88Q1X4"/>
<keyword evidence="3 5" id="KW-0472">Membrane</keyword>
<feature type="transmembrane region" description="Helical" evidence="5">
    <location>
        <begin position="6"/>
        <end position="24"/>
    </location>
</feature>
<reference evidence="7" key="1">
    <citation type="submission" date="2023-08" db="EMBL/GenBank/DDBJ databases">
        <title>Chromosome-level Genome Assembly of mud carp (Cirrhinus molitorella).</title>
        <authorList>
            <person name="Liu H."/>
        </authorList>
    </citation>
    <scope>NUCLEOTIDE SEQUENCE</scope>
    <source>
        <strain evidence="7">Prfri</strain>
        <tissue evidence="7">Muscle</tissue>
    </source>
</reference>
<dbReference type="SMART" id="SM00409">
    <property type="entry name" value="IG"/>
    <property type="match status" value="2"/>
</dbReference>
<dbReference type="GO" id="GO:0005886">
    <property type="term" value="C:plasma membrane"/>
    <property type="evidence" value="ECO:0007669"/>
    <property type="project" value="TreeGrafter"/>
</dbReference>
<name>A0AA88Q1X4_9TELE</name>
<gene>
    <name evidence="7" type="ORF">Q8A67_005277</name>
</gene>
<dbReference type="EMBL" id="JAUYZG010000004">
    <property type="protein sequence ID" value="KAK2909440.1"/>
    <property type="molecule type" value="Genomic_DNA"/>
</dbReference>
<keyword evidence="2 5" id="KW-0812">Transmembrane</keyword>
<keyword evidence="5" id="KW-1133">Transmembrane helix</keyword>
<feature type="transmembrane region" description="Helical" evidence="5">
    <location>
        <begin position="459"/>
        <end position="490"/>
    </location>
</feature>
<dbReference type="InterPro" id="IPR003599">
    <property type="entry name" value="Ig_sub"/>
</dbReference>
<evidence type="ECO:0000256" key="3">
    <source>
        <dbReference type="ARBA" id="ARBA00023136"/>
    </source>
</evidence>
<feature type="transmembrane region" description="Helical" evidence="5">
    <location>
        <begin position="163"/>
        <end position="188"/>
    </location>
</feature>
<evidence type="ECO:0000256" key="2">
    <source>
        <dbReference type="ARBA" id="ARBA00022692"/>
    </source>
</evidence>
<comment type="caution">
    <text evidence="7">The sequence shown here is derived from an EMBL/GenBank/DDBJ whole genome shotgun (WGS) entry which is preliminary data.</text>
</comment>
<dbReference type="PANTHER" id="PTHR11860:SF118">
    <property type="entry name" value="CMRF35-LIKE MOLECULE 3-RELATED"/>
    <property type="match status" value="1"/>
</dbReference>
<evidence type="ECO:0000259" key="6">
    <source>
        <dbReference type="SMART" id="SM00409"/>
    </source>
</evidence>
<comment type="subcellular location">
    <subcellularLocation>
        <location evidence="1">Membrane</location>
    </subcellularLocation>
</comment>
<evidence type="ECO:0000256" key="4">
    <source>
        <dbReference type="SAM" id="MobiDB-lite"/>
    </source>
</evidence>
<dbReference type="InterPro" id="IPR013783">
    <property type="entry name" value="Ig-like_fold"/>
</dbReference>
<proteinExistence type="predicted"/>
<dbReference type="InterPro" id="IPR013106">
    <property type="entry name" value="Ig_V-set"/>
</dbReference>
<evidence type="ECO:0000313" key="8">
    <source>
        <dbReference type="Proteomes" id="UP001187343"/>
    </source>
</evidence>
<evidence type="ECO:0000256" key="5">
    <source>
        <dbReference type="SAM" id="Phobius"/>
    </source>
</evidence>
<feature type="domain" description="Immunoglobulin" evidence="6">
    <location>
        <begin position="288"/>
        <end position="384"/>
    </location>
</feature>
<accession>A0AA88Q1X4</accession>
<dbReference type="PANTHER" id="PTHR11860">
    <property type="entry name" value="POLYMERIC-IMMUNOGLOBULIN RECEPTOR"/>
    <property type="match status" value="1"/>
</dbReference>
<sequence length="539" mass="60049">MWSFLFLWSCMYIAIVVAQTAIIIGHRGQRLDIRCPYKSGYEPNSKYFCKGECNFRNKNIMVKSGSPAKDRRFSLNDNKTFSVFTVTIADLRTEDAGQYWCAVKRTLTTDVYSEILLLVKKDKWMTEVPSISLFLITSTRVSSAPLTHQPLLPQTSLPDSSSFVIIIIISTGGLVLLLICAVLLTVAVRKKKMCDLVSLSAEVLQEMGRSGEENAYETGNPADVLNSHRVQSDDGSANEFHRPANAAAVDTDLNYINAAAALWTGANPDQIYTELNASRHMSCSQCVDITVRGTEGEQVTFECPYDKGYEKAYKCLYKGNYNDHVVILQSNGGETSANGRFSLWDNRKMRSLTVTIINLRMEDAGPYICRAGWGHHKHIHLNVIRAPERPRPVQIFTSTIHPDQTTSSLSNMPLHLSTSDVNTQSSIITITERHISSKEQEVKALMDGCHGNVTFNNVFLLFVSGSFVIVVTAEALVLLLIGFPLVIVALRKRTKNKSLLLSSIIESSPVLYKQIEDTGHYCNPEDRDTYTTVVYSSVS</sequence>